<protein>
    <submittedName>
        <fullName evidence="1">Uncharacterized protein</fullName>
    </submittedName>
</protein>
<reference evidence="1" key="1">
    <citation type="journal article" date="2021" name="Proc. Natl. Acad. Sci. U.S.A.">
        <title>A Catalog of Tens of Thousands of Viruses from Human Metagenomes Reveals Hidden Associations with Chronic Diseases.</title>
        <authorList>
            <person name="Tisza M.J."/>
            <person name="Buck C.B."/>
        </authorList>
    </citation>
    <scope>NUCLEOTIDE SEQUENCE</scope>
    <source>
        <strain evidence="1">CtGiO6</strain>
    </source>
</reference>
<name>A0A8S5P6L8_9CAUD</name>
<evidence type="ECO:0000313" key="1">
    <source>
        <dbReference type="EMBL" id="DAE02734.1"/>
    </source>
</evidence>
<sequence length="69" mass="7900">MELTLYLENGEELVFENVTDFESVSYVNGLIKFNYISVQDGKKKKAFFNTSSFVGLSVNKEDFDVNSLF</sequence>
<proteinExistence type="predicted"/>
<organism evidence="1">
    <name type="scientific">Siphoviridae sp. ctGiO6</name>
    <dbReference type="NCBI Taxonomy" id="2825415"/>
    <lineage>
        <taxon>Viruses</taxon>
        <taxon>Duplodnaviria</taxon>
        <taxon>Heunggongvirae</taxon>
        <taxon>Uroviricota</taxon>
        <taxon>Caudoviricetes</taxon>
    </lineage>
</organism>
<dbReference type="EMBL" id="BK015350">
    <property type="protein sequence ID" value="DAE02734.1"/>
    <property type="molecule type" value="Genomic_DNA"/>
</dbReference>
<accession>A0A8S5P6L8</accession>